<organism evidence="2 3">
    <name type="scientific">Propionispora vibrioides</name>
    <dbReference type="NCBI Taxonomy" id="112903"/>
    <lineage>
        <taxon>Bacteria</taxon>
        <taxon>Bacillati</taxon>
        <taxon>Bacillota</taxon>
        <taxon>Negativicutes</taxon>
        <taxon>Selenomonadales</taxon>
        <taxon>Sporomusaceae</taxon>
        <taxon>Propionispora</taxon>
    </lineage>
</organism>
<name>A0A1H8XR65_9FIRM</name>
<reference evidence="2 3" key="1">
    <citation type="submission" date="2016-10" db="EMBL/GenBank/DDBJ databases">
        <authorList>
            <person name="de Groot N.N."/>
        </authorList>
    </citation>
    <scope>NUCLEOTIDE SEQUENCE [LARGE SCALE GENOMIC DNA]</scope>
    <source>
        <strain evidence="2 3">DSM 13305</strain>
    </source>
</reference>
<dbReference type="SUPFAM" id="SSF52833">
    <property type="entry name" value="Thioredoxin-like"/>
    <property type="match status" value="1"/>
</dbReference>
<dbReference type="InterPro" id="IPR006660">
    <property type="entry name" value="Arsenate_reductase-like"/>
</dbReference>
<sequence>MEASCLFLCYPACSTCKKARQWLEKNQISYEERNIKEANPSVAELTAWYTKAGVPLRKLFNTSGLLYKSLSLKDKLPGMSEEEQLALLASDGMLVKRPLLITRDRVLVGFKEAEWEMMD</sequence>
<dbReference type="PANTHER" id="PTHR30041:SF8">
    <property type="entry name" value="PROTEIN YFFB"/>
    <property type="match status" value="1"/>
</dbReference>
<dbReference type="AlphaFoldDB" id="A0A1H8XR65"/>
<proteinExistence type="inferred from homology"/>
<evidence type="ECO:0000313" key="2">
    <source>
        <dbReference type="EMBL" id="SEP42594.1"/>
    </source>
</evidence>
<dbReference type="CDD" id="cd03036">
    <property type="entry name" value="ArsC_like"/>
    <property type="match status" value="1"/>
</dbReference>
<accession>A0A1H8XR65</accession>
<dbReference type="Gene3D" id="3.40.30.10">
    <property type="entry name" value="Glutaredoxin"/>
    <property type="match status" value="1"/>
</dbReference>
<dbReference type="Pfam" id="PF03960">
    <property type="entry name" value="ArsC"/>
    <property type="match status" value="1"/>
</dbReference>
<keyword evidence="3" id="KW-1185">Reference proteome</keyword>
<dbReference type="PANTHER" id="PTHR30041">
    <property type="entry name" value="ARSENATE REDUCTASE"/>
    <property type="match status" value="1"/>
</dbReference>
<evidence type="ECO:0000256" key="1">
    <source>
        <dbReference type="PROSITE-ProRule" id="PRU01282"/>
    </source>
</evidence>
<dbReference type="STRING" id="112903.SAMN04490178_12832"/>
<protein>
    <submittedName>
        <fullName evidence="2">Arsenate reductase</fullName>
    </submittedName>
</protein>
<dbReference type="InterPro" id="IPR006504">
    <property type="entry name" value="Tscrpt_reg_Spx/MgsR"/>
</dbReference>
<dbReference type="NCBIfam" id="TIGR01617">
    <property type="entry name" value="arsC_related"/>
    <property type="match status" value="1"/>
</dbReference>
<evidence type="ECO:0000313" key="3">
    <source>
        <dbReference type="Proteomes" id="UP000198847"/>
    </source>
</evidence>
<dbReference type="EMBL" id="FODY01000028">
    <property type="protein sequence ID" value="SEP42594.1"/>
    <property type="molecule type" value="Genomic_DNA"/>
</dbReference>
<dbReference type="PROSITE" id="PS51353">
    <property type="entry name" value="ARSC"/>
    <property type="match status" value="1"/>
</dbReference>
<comment type="similarity">
    <text evidence="1">Belongs to the ArsC family.</text>
</comment>
<dbReference type="OrthoDB" id="9794155at2"/>
<dbReference type="InterPro" id="IPR036249">
    <property type="entry name" value="Thioredoxin-like_sf"/>
</dbReference>
<dbReference type="Proteomes" id="UP000198847">
    <property type="component" value="Unassembled WGS sequence"/>
</dbReference>
<gene>
    <name evidence="2" type="ORF">SAMN04490178_12832</name>
</gene>